<feature type="compositionally biased region" description="Acidic residues" evidence="1">
    <location>
        <begin position="134"/>
        <end position="143"/>
    </location>
</feature>
<gene>
    <name evidence="2" type="ORF">HMPREF1541_08088</name>
</gene>
<accession>W2RN15</accession>
<dbReference type="EMBL" id="KB822724">
    <property type="protein sequence ID" value="ETN37098.1"/>
    <property type="molecule type" value="Genomic_DNA"/>
</dbReference>
<keyword evidence="3" id="KW-1185">Reference proteome</keyword>
<dbReference type="HOGENOM" id="CLU_1806095_0_0_1"/>
<evidence type="ECO:0000313" key="2">
    <source>
        <dbReference type="EMBL" id="ETN37098.1"/>
    </source>
</evidence>
<feature type="compositionally biased region" description="Basic residues" evidence="1">
    <location>
        <begin position="10"/>
        <end position="22"/>
    </location>
</feature>
<dbReference type="AlphaFoldDB" id="W2RN15"/>
<proteinExistence type="predicted"/>
<dbReference type="InParanoid" id="W2RN15"/>
<sequence length="143" mass="15099">MAAVTGSNKPARRRGKRNKKGGRPAAGNQRDTNISATTMTNSNATHIQPFQRYNAGHAAAIAAIRCPGETISHNTHYGAVPFRQNNVPAQRSTEAQRPTQGGSGLSNTHESMSDSNCGDATSSASGGRSCDVGNDNEVEMEWT</sequence>
<feature type="region of interest" description="Disordered" evidence="1">
    <location>
        <begin position="71"/>
        <end position="143"/>
    </location>
</feature>
<dbReference type="Proteomes" id="UP000030752">
    <property type="component" value="Unassembled WGS sequence"/>
</dbReference>
<reference evidence="2 3" key="1">
    <citation type="submission" date="2013-03" db="EMBL/GenBank/DDBJ databases">
        <title>The Genome Sequence of Phialophora europaea CBS 101466.</title>
        <authorList>
            <consortium name="The Broad Institute Genomics Platform"/>
            <person name="Cuomo C."/>
            <person name="de Hoog S."/>
            <person name="Gorbushina A."/>
            <person name="Walker B."/>
            <person name="Young S.K."/>
            <person name="Zeng Q."/>
            <person name="Gargeya S."/>
            <person name="Fitzgerald M."/>
            <person name="Haas B."/>
            <person name="Abouelleil A."/>
            <person name="Allen A.W."/>
            <person name="Alvarado L."/>
            <person name="Arachchi H.M."/>
            <person name="Berlin A.M."/>
            <person name="Chapman S.B."/>
            <person name="Gainer-Dewar J."/>
            <person name="Goldberg J."/>
            <person name="Griggs A."/>
            <person name="Gujja S."/>
            <person name="Hansen M."/>
            <person name="Howarth C."/>
            <person name="Imamovic A."/>
            <person name="Ireland A."/>
            <person name="Larimer J."/>
            <person name="McCowan C."/>
            <person name="Murphy C."/>
            <person name="Pearson M."/>
            <person name="Poon T.W."/>
            <person name="Priest M."/>
            <person name="Roberts A."/>
            <person name="Saif S."/>
            <person name="Shea T."/>
            <person name="Sisk P."/>
            <person name="Sykes S."/>
            <person name="Wortman J."/>
            <person name="Nusbaum C."/>
            <person name="Birren B."/>
        </authorList>
    </citation>
    <scope>NUCLEOTIDE SEQUENCE [LARGE SCALE GENOMIC DNA]</scope>
    <source>
        <strain evidence="2 3">CBS 101466</strain>
    </source>
</reference>
<name>W2RN15_CYPE1</name>
<dbReference type="RefSeq" id="XP_008720630.1">
    <property type="nucleotide sequence ID" value="XM_008722408.1"/>
</dbReference>
<evidence type="ECO:0000256" key="1">
    <source>
        <dbReference type="SAM" id="MobiDB-lite"/>
    </source>
</evidence>
<feature type="compositionally biased region" description="Polar residues" evidence="1">
    <location>
        <begin position="83"/>
        <end position="126"/>
    </location>
</feature>
<organism evidence="2 3">
    <name type="scientific">Cyphellophora europaea (strain CBS 101466)</name>
    <name type="common">Phialophora europaea</name>
    <dbReference type="NCBI Taxonomy" id="1220924"/>
    <lineage>
        <taxon>Eukaryota</taxon>
        <taxon>Fungi</taxon>
        <taxon>Dikarya</taxon>
        <taxon>Ascomycota</taxon>
        <taxon>Pezizomycotina</taxon>
        <taxon>Eurotiomycetes</taxon>
        <taxon>Chaetothyriomycetidae</taxon>
        <taxon>Chaetothyriales</taxon>
        <taxon>Cyphellophoraceae</taxon>
        <taxon>Cyphellophora</taxon>
    </lineage>
</organism>
<dbReference type="GeneID" id="19975427"/>
<feature type="compositionally biased region" description="Polar residues" evidence="1">
    <location>
        <begin position="29"/>
        <end position="45"/>
    </location>
</feature>
<dbReference type="VEuPathDB" id="FungiDB:HMPREF1541_08088"/>
<evidence type="ECO:0000313" key="3">
    <source>
        <dbReference type="Proteomes" id="UP000030752"/>
    </source>
</evidence>
<feature type="region of interest" description="Disordered" evidence="1">
    <location>
        <begin position="1"/>
        <end position="45"/>
    </location>
</feature>
<protein>
    <submittedName>
        <fullName evidence="2">Uncharacterized protein</fullName>
    </submittedName>
</protein>